<dbReference type="GO" id="GO:0051726">
    <property type="term" value="P:regulation of cell cycle"/>
    <property type="evidence" value="ECO:0007669"/>
    <property type="project" value="UniProtKB-ARBA"/>
</dbReference>
<evidence type="ECO:0000256" key="1">
    <source>
        <dbReference type="ARBA" id="ARBA00008742"/>
    </source>
</evidence>
<accession>A0A165EJR6</accession>
<dbReference type="AlphaFoldDB" id="A0A165EJR6"/>
<evidence type="ECO:0000256" key="4">
    <source>
        <dbReference type="ARBA" id="ARBA00023306"/>
    </source>
</evidence>
<evidence type="ECO:0000256" key="3">
    <source>
        <dbReference type="ARBA" id="ARBA00023127"/>
    </source>
</evidence>
<dbReference type="SUPFAM" id="SSF47954">
    <property type="entry name" value="Cyclin-like"/>
    <property type="match status" value="2"/>
</dbReference>
<feature type="domain" description="Cyclin C-terminal" evidence="8">
    <location>
        <begin position="205"/>
        <end position="315"/>
    </location>
</feature>
<dbReference type="PROSITE" id="PS00292">
    <property type="entry name" value="CYCLINS"/>
    <property type="match status" value="1"/>
</dbReference>
<evidence type="ECO:0000259" key="8">
    <source>
        <dbReference type="SMART" id="SM01332"/>
    </source>
</evidence>
<protein>
    <submittedName>
        <fullName evidence="9">Uncharacterized protein</fullName>
    </submittedName>
</protein>
<dbReference type="CDD" id="cd20537">
    <property type="entry name" value="CYCLIN_CCNO-like_rpt2"/>
    <property type="match status" value="1"/>
</dbReference>
<dbReference type="InterPro" id="IPR013763">
    <property type="entry name" value="Cyclin-like_dom"/>
</dbReference>
<keyword evidence="4" id="KW-0131">Cell cycle</keyword>
<dbReference type="SMART" id="SM00385">
    <property type="entry name" value="CYCLIN"/>
    <property type="match status" value="2"/>
</dbReference>
<organism evidence="9 10">
    <name type="scientific">Exidia glandulosa HHB12029</name>
    <dbReference type="NCBI Taxonomy" id="1314781"/>
    <lineage>
        <taxon>Eukaryota</taxon>
        <taxon>Fungi</taxon>
        <taxon>Dikarya</taxon>
        <taxon>Basidiomycota</taxon>
        <taxon>Agaricomycotina</taxon>
        <taxon>Agaricomycetes</taxon>
        <taxon>Auriculariales</taxon>
        <taxon>Exidiaceae</taxon>
        <taxon>Exidia</taxon>
    </lineage>
</organism>
<dbReference type="FunFam" id="1.10.472.10:FF:000010">
    <property type="entry name" value="G1/S-specific cyclin Cln1"/>
    <property type="match status" value="1"/>
</dbReference>
<sequence>MKDTSSQLKATRQTAYPKKRPSPTVRDGAITKRKQSPVAAAIVASLLPRLESEERQRKLLALAERKLLEEEYRSEIRRYMHDMELATMSSAQSMDQQPEIRWEMRPCLVDFLVETHLSFRLRPETLYLTLNIIDRYVSRRIVYTKHYQLVGCTALWIAAKFEDAKDRVPTADELCQLCRGAYDQSAFTQMEIHVLNTIGWMVGHPTAEAWLRIACCGAGVEDTKTQHVARFLMEISLFHREYIAYPSSAVASGALCLARHIMGKMRRPQDESELGLEVVDLIDNHLVSHAHELSETLVKKYSMPYYSKASTHVLGYYLKGNRFVHQALATCPPITPMALSMSSPRTPVSSISSRSSVLSSGSSSEADDMPITPGSPTFGLDPFSTSSSYGVSNGKENMAPDVFSAKHHRDDGIELASVGPIARMALLEINGIGTSPRGRAVEIS</sequence>
<dbReference type="GO" id="GO:0044843">
    <property type="term" value="P:cell cycle G1/S phase transition"/>
    <property type="evidence" value="ECO:0007669"/>
    <property type="project" value="UniProtKB-ARBA"/>
</dbReference>
<dbReference type="Proteomes" id="UP000077266">
    <property type="component" value="Unassembled WGS sequence"/>
</dbReference>
<keyword evidence="2" id="KW-0132">Cell division</keyword>
<dbReference type="InterPro" id="IPR039361">
    <property type="entry name" value="Cyclin"/>
</dbReference>
<keyword evidence="10" id="KW-1185">Reference proteome</keyword>
<proteinExistence type="inferred from homology"/>
<comment type="similarity">
    <text evidence="1 5">Belongs to the cyclin family.</text>
</comment>
<feature type="compositionally biased region" description="Polar residues" evidence="6">
    <location>
        <begin position="1"/>
        <end position="14"/>
    </location>
</feature>
<name>A0A165EJR6_EXIGL</name>
<dbReference type="InterPro" id="IPR006671">
    <property type="entry name" value="Cyclin_N"/>
</dbReference>
<dbReference type="CDD" id="cd20559">
    <property type="entry name" value="CYCLIN_ScCLN_like"/>
    <property type="match status" value="1"/>
</dbReference>
<dbReference type="SMART" id="SM01332">
    <property type="entry name" value="Cyclin_C"/>
    <property type="match status" value="1"/>
</dbReference>
<dbReference type="OrthoDB" id="5590282at2759"/>
<dbReference type="InterPro" id="IPR048258">
    <property type="entry name" value="Cyclins_cyclin-box"/>
</dbReference>
<gene>
    <name evidence="9" type="ORF">EXIGLDRAFT_711915</name>
</gene>
<feature type="compositionally biased region" description="Low complexity" evidence="6">
    <location>
        <begin position="342"/>
        <end position="364"/>
    </location>
</feature>
<dbReference type="InterPro" id="IPR036915">
    <property type="entry name" value="Cyclin-like_sf"/>
</dbReference>
<dbReference type="Pfam" id="PF00134">
    <property type="entry name" value="Cyclin_N"/>
    <property type="match status" value="1"/>
</dbReference>
<dbReference type="STRING" id="1314781.A0A165EJR6"/>
<dbReference type="Gene3D" id="1.10.472.10">
    <property type="entry name" value="Cyclin-like"/>
    <property type="match status" value="2"/>
</dbReference>
<evidence type="ECO:0000313" key="9">
    <source>
        <dbReference type="EMBL" id="KZV87098.1"/>
    </source>
</evidence>
<feature type="domain" description="Cyclin-like" evidence="7">
    <location>
        <begin position="209"/>
        <end position="295"/>
    </location>
</feature>
<evidence type="ECO:0000256" key="6">
    <source>
        <dbReference type="SAM" id="MobiDB-lite"/>
    </source>
</evidence>
<dbReference type="Pfam" id="PF02984">
    <property type="entry name" value="Cyclin_C"/>
    <property type="match status" value="1"/>
</dbReference>
<keyword evidence="3 5" id="KW-0195">Cyclin</keyword>
<dbReference type="InParanoid" id="A0A165EJR6"/>
<feature type="region of interest" description="Disordered" evidence="6">
    <location>
        <begin position="342"/>
        <end position="381"/>
    </location>
</feature>
<feature type="region of interest" description="Disordered" evidence="6">
    <location>
        <begin position="1"/>
        <end position="33"/>
    </location>
</feature>
<evidence type="ECO:0000313" key="10">
    <source>
        <dbReference type="Proteomes" id="UP000077266"/>
    </source>
</evidence>
<evidence type="ECO:0000259" key="7">
    <source>
        <dbReference type="SMART" id="SM00385"/>
    </source>
</evidence>
<evidence type="ECO:0000256" key="2">
    <source>
        <dbReference type="ARBA" id="ARBA00022618"/>
    </source>
</evidence>
<dbReference type="EMBL" id="KV426136">
    <property type="protein sequence ID" value="KZV87098.1"/>
    <property type="molecule type" value="Genomic_DNA"/>
</dbReference>
<dbReference type="InterPro" id="IPR004367">
    <property type="entry name" value="Cyclin_C-dom"/>
</dbReference>
<reference evidence="9 10" key="1">
    <citation type="journal article" date="2016" name="Mol. Biol. Evol.">
        <title>Comparative Genomics of Early-Diverging Mushroom-Forming Fungi Provides Insights into the Origins of Lignocellulose Decay Capabilities.</title>
        <authorList>
            <person name="Nagy L.G."/>
            <person name="Riley R."/>
            <person name="Tritt A."/>
            <person name="Adam C."/>
            <person name="Daum C."/>
            <person name="Floudas D."/>
            <person name="Sun H."/>
            <person name="Yadav J.S."/>
            <person name="Pangilinan J."/>
            <person name="Larsson K.H."/>
            <person name="Matsuura K."/>
            <person name="Barry K."/>
            <person name="Labutti K."/>
            <person name="Kuo R."/>
            <person name="Ohm R.A."/>
            <person name="Bhattacharya S.S."/>
            <person name="Shirouzu T."/>
            <person name="Yoshinaga Y."/>
            <person name="Martin F.M."/>
            <person name="Grigoriev I.V."/>
            <person name="Hibbett D.S."/>
        </authorList>
    </citation>
    <scope>NUCLEOTIDE SEQUENCE [LARGE SCALE GENOMIC DNA]</scope>
    <source>
        <strain evidence="9 10">HHB12029</strain>
    </source>
</reference>
<evidence type="ECO:0000256" key="5">
    <source>
        <dbReference type="RuleBase" id="RU000383"/>
    </source>
</evidence>
<dbReference type="GO" id="GO:0019887">
    <property type="term" value="F:protein kinase regulator activity"/>
    <property type="evidence" value="ECO:0007669"/>
    <property type="project" value="UniProtKB-ARBA"/>
</dbReference>
<dbReference type="PANTHER" id="PTHR10177">
    <property type="entry name" value="CYCLINS"/>
    <property type="match status" value="1"/>
</dbReference>
<dbReference type="GO" id="GO:0051301">
    <property type="term" value="P:cell division"/>
    <property type="evidence" value="ECO:0007669"/>
    <property type="project" value="UniProtKB-KW"/>
</dbReference>
<feature type="domain" description="Cyclin-like" evidence="7">
    <location>
        <begin position="110"/>
        <end position="196"/>
    </location>
</feature>